<evidence type="ECO:0000256" key="1">
    <source>
        <dbReference type="ARBA" id="ARBA00023015"/>
    </source>
</evidence>
<evidence type="ECO:0000313" key="6">
    <source>
        <dbReference type="Proteomes" id="UP000316560"/>
    </source>
</evidence>
<evidence type="ECO:0000259" key="4">
    <source>
        <dbReference type="PROSITE" id="PS50987"/>
    </source>
</evidence>
<keyword evidence="2" id="KW-0238">DNA-binding</keyword>
<dbReference type="NCBIfam" id="NF033788">
    <property type="entry name" value="HTH_metalloreg"/>
    <property type="match status" value="1"/>
</dbReference>
<evidence type="ECO:0000256" key="2">
    <source>
        <dbReference type="ARBA" id="ARBA00023125"/>
    </source>
</evidence>
<dbReference type="OrthoDB" id="3232131at2"/>
<dbReference type="SUPFAM" id="SSF46785">
    <property type="entry name" value="Winged helix' DNA-binding domain"/>
    <property type="match status" value="1"/>
</dbReference>
<dbReference type="RefSeq" id="WP_021810739.1">
    <property type="nucleotide sequence ID" value="NZ_VFRA01000001.1"/>
</dbReference>
<dbReference type="SMART" id="SM00418">
    <property type="entry name" value="HTH_ARSR"/>
    <property type="match status" value="1"/>
</dbReference>
<reference evidence="5 6" key="1">
    <citation type="submission" date="2019-06" db="EMBL/GenBank/DDBJ databases">
        <title>Sequencing the genomes of 1000 actinobacteria strains.</title>
        <authorList>
            <person name="Klenk H.-P."/>
        </authorList>
    </citation>
    <scope>NUCLEOTIDE SEQUENCE [LARGE SCALE GENOMIC DNA]</scope>
    <source>
        <strain evidence="5 6">DSM 21947</strain>
    </source>
</reference>
<dbReference type="Gene3D" id="1.10.10.10">
    <property type="entry name" value="Winged helix-like DNA-binding domain superfamily/Winged helix DNA-binding domain"/>
    <property type="match status" value="1"/>
</dbReference>
<keyword evidence="3" id="KW-0804">Transcription</keyword>
<dbReference type="InterPro" id="IPR051011">
    <property type="entry name" value="Metal_resp_trans_reg"/>
</dbReference>
<dbReference type="EMBL" id="VFRA01000001">
    <property type="protein sequence ID" value="TQO20071.1"/>
    <property type="molecule type" value="Genomic_DNA"/>
</dbReference>
<evidence type="ECO:0000313" key="5">
    <source>
        <dbReference type="EMBL" id="TQO20071.1"/>
    </source>
</evidence>
<dbReference type="Proteomes" id="UP000316560">
    <property type="component" value="Unassembled WGS sequence"/>
</dbReference>
<name>A0A8H2KB82_9MICO</name>
<keyword evidence="6" id="KW-1185">Reference proteome</keyword>
<gene>
    <name evidence="5" type="ORF">FB472_1682</name>
</gene>
<organism evidence="5 6">
    <name type="scientific">Rhodoglobus vestalii</name>
    <dbReference type="NCBI Taxonomy" id="193384"/>
    <lineage>
        <taxon>Bacteria</taxon>
        <taxon>Bacillati</taxon>
        <taxon>Actinomycetota</taxon>
        <taxon>Actinomycetes</taxon>
        <taxon>Micrococcales</taxon>
        <taxon>Microbacteriaceae</taxon>
        <taxon>Rhodoglobus</taxon>
    </lineage>
</organism>
<dbReference type="AlphaFoldDB" id="A0A8H2KB82"/>
<dbReference type="PROSITE" id="PS50987">
    <property type="entry name" value="HTH_ARSR_2"/>
    <property type="match status" value="1"/>
</dbReference>
<dbReference type="InterPro" id="IPR036390">
    <property type="entry name" value="WH_DNA-bd_sf"/>
</dbReference>
<dbReference type="InterPro" id="IPR036388">
    <property type="entry name" value="WH-like_DNA-bd_sf"/>
</dbReference>
<comment type="caution">
    <text evidence="5">The sequence shown here is derived from an EMBL/GenBank/DDBJ whole genome shotgun (WGS) entry which is preliminary data.</text>
</comment>
<dbReference type="Pfam" id="PF01022">
    <property type="entry name" value="HTH_5"/>
    <property type="match status" value="1"/>
</dbReference>
<evidence type="ECO:0000256" key="3">
    <source>
        <dbReference type="ARBA" id="ARBA00023163"/>
    </source>
</evidence>
<dbReference type="InterPro" id="IPR011991">
    <property type="entry name" value="ArsR-like_HTH"/>
</dbReference>
<dbReference type="PRINTS" id="PR00778">
    <property type="entry name" value="HTHARSR"/>
</dbReference>
<dbReference type="GO" id="GO:0003700">
    <property type="term" value="F:DNA-binding transcription factor activity"/>
    <property type="evidence" value="ECO:0007669"/>
    <property type="project" value="InterPro"/>
</dbReference>
<sequence length="103" mass="10999">MSDNELDGAARLFKALSSQSRLAIIRLLAGSPHTVGDLVATTGQSQPLVSQHLRVLREAGLVVVTRSGREGTYAIADQHVTHVVEDAIAHSLEDTTDHGSHTH</sequence>
<dbReference type="PANTHER" id="PTHR43132:SF2">
    <property type="entry name" value="ARSENICAL RESISTANCE OPERON REPRESSOR ARSR-RELATED"/>
    <property type="match status" value="1"/>
</dbReference>
<dbReference type="PANTHER" id="PTHR43132">
    <property type="entry name" value="ARSENICAL RESISTANCE OPERON REPRESSOR ARSR-RELATED"/>
    <property type="match status" value="1"/>
</dbReference>
<feature type="domain" description="HTH arsR-type" evidence="4">
    <location>
        <begin position="1"/>
        <end position="95"/>
    </location>
</feature>
<dbReference type="CDD" id="cd00090">
    <property type="entry name" value="HTH_ARSR"/>
    <property type="match status" value="1"/>
</dbReference>
<dbReference type="GO" id="GO:0003677">
    <property type="term" value="F:DNA binding"/>
    <property type="evidence" value="ECO:0007669"/>
    <property type="project" value="UniProtKB-KW"/>
</dbReference>
<proteinExistence type="predicted"/>
<protein>
    <submittedName>
        <fullName evidence="5">ArsR family transcriptional regulator</fullName>
    </submittedName>
</protein>
<dbReference type="InterPro" id="IPR001845">
    <property type="entry name" value="HTH_ArsR_DNA-bd_dom"/>
</dbReference>
<keyword evidence="1" id="KW-0805">Transcription regulation</keyword>
<accession>A0A8H2KB82</accession>